<accession>A0A7K8DMC4</accession>
<keyword evidence="4" id="KW-0963">Cytoplasm</keyword>
<dbReference type="EMBL" id="VZTE01006207">
    <property type="protein sequence ID" value="NXB40417.1"/>
    <property type="molecule type" value="Genomic_DNA"/>
</dbReference>
<dbReference type="InterPro" id="IPR001752">
    <property type="entry name" value="Kinesin_motor_dom"/>
</dbReference>
<keyword evidence="5" id="KW-0597">Phosphoprotein</keyword>
<evidence type="ECO:0000256" key="4">
    <source>
        <dbReference type="ARBA" id="ARBA00022490"/>
    </source>
</evidence>
<feature type="compositionally biased region" description="Polar residues" evidence="17">
    <location>
        <begin position="95"/>
        <end position="105"/>
    </location>
</feature>
<evidence type="ECO:0000256" key="5">
    <source>
        <dbReference type="ARBA" id="ARBA00022553"/>
    </source>
</evidence>
<evidence type="ECO:0000259" key="19">
    <source>
        <dbReference type="PROSITE" id="PS50067"/>
    </source>
</evidence>
<keyword evidence="6" id="KW-0493">Microtubule</keyword>
<evidence type="ECO:0000313" key="21">
    <source>
        <dbReference type="Proteomes" id="UP000540150"/>
    </source>
</evidence>
<feature type="region of interest" description="Disordered" evidence="17">
    <location>
        <begin position="1"/>
        <end position="56"/>
    </location>
</feature>
<dbReference type="InterPro" id="IPR008984">
    <property type="entry name" value="SMAD_FHA_dom_sf"/>
</dbReference>
<dbReference type="GO" id="GO:0005819">
    <property type="term" value="C:spindle"/>
    <property type="evidence" value="ECO:0007669"/>
    <property type="project" value="UniProtKB-SubCell"/>
</dbReference>
<dbReference type="Pfam" id="PF16183">
    <property type="entry name" value="Kinesin_assoc"/>
    <property type="match status" value="1"/>
</dbReference>
<evidence type="ECO:0000256" key="12">
    <source>
        <dbReference type="ARBA" id="ARBA00023242"/>
    </source>
</evidence>
<proteinExistence type="inferred from homology"/>
<name>A0A7K8DMC4_9CORV</name>
<evidence type="ECO:0000256" key="8">
    <source>
        <dbReference type="ARBA" id="ARBA00022840"/>
    </source>
</evidence>
<keyword evidence="8 15" id="KW-0067">ATP-binding</keyword>
<evidence type="ECO:0000256" key="15">
    <source>
        <dbReference type="PROSITE-ProRule" id="PRU00283"/>
    </source>
</evidence>
<evidence type="ECO:0000256" key="2">
    <source>
        <dbReference type="ARBA" id="ARBA00004186"/>
    </source>
</evidence>
<keyword evidence="9 16" id="KW-0175">Coiled coil</keyword>
<evidence type="ECO:0000256" key="3">
    <source>
        <dbReference type="ARBA" id="ARBA00004214"/>
    </source>
</evidence>
<dbReference type="Gene3D" id="2.60.200.20">
    <property type="match status" value="1"/>
</dbReference>
<dbReference type="Pfam" id="PF23313">
    <property type="entry name" value="4HB_KIF14"/>
    <property type="match status" value="1"/>
</dbReference>
<feature type="binding site" evidence="15">
    <location>
        <begin position="441"/>
        <end position="448"/>
    </location>
    <ligand>
        <name>ATP</name>
        <dbReference type="ChEBI" id="CHEBI:30616"/>
    </ligand>
</feature>
<keyword evidence="21" id="KW-1185">Reference proteome</keyword>
<feature type="non-terminal residue" evidence="20">
    <location>
        <position position="1612"/>
    </location>
</feature>
<dbReference type="InterPro" id="IPR036961">
    <property type="entry name" value="Kinesin_motor_dom_sf"/>
</dbReference>
<dbReference type="InterPro" id="IPR019821">
    <property type="entry name" value="Kinesin_motor_CS"/>
</dbReference>
<dbReference type="GO" id="GO:0008017">
    <property type="term" value="F:microtubule binding"/>
    <property type="evidence" value="ECO:0007669"/>
    <property type="project" value="InterPro"/>
</dbReference>
<dbReference type="GO" id="GO:0005634">
    <property type="term" value="C:nucleus"/>
    <property type="evidence" value="ECO:0007669"/>
    <property type="project" value="UniProtKB-SubCell"/>
</dbReference>
<keyword evidence="10 15" id="KW-0505">Motor protein</keyword>
<dbReference type="FunFam" id="2.60.200.20:FF:000020">
    <property type="entry name" value="Kinesin family member 14"/>
    <property type="match status" value="1"/>
</dbReference>
<keyword evidence="7 15" id="KW-0547">Nucleotide-binding</keyword>
<dbReference type="Pfam" id="PF00225">
    <property type="entry name" value="Kinesin"/>
    <property type="match status" value="1"/>
</dbReference>
<evidence type="ECO:0000256" key="6">
    <source>
        <dbReference type="ARBA" id="ARBA00022701"/>
    </source>
</evidence>
<evidence type="ECO:0000256" key="7">
    <source>
        <dbReference type="ARBA" id="ARBA00022741"/>
    </source>
</evidence>
<feature type="region of interest" description="Disordered" evidence="17">
    <location>
        <begin position="92"/>
        <end position="114"/>
    </location>
</feature>
<dbReference type="PROSITE" id="PS50067">
    <property type="entry name" value="KINESIN_MOTOR_2"/>
    <property type="match status" value="1"/>
</dbReference>
<dbReference type="CDD" id="cd22707">
    <property type="entry name" value="FHA_KIF14"/>
    <property type="match status" value="1"/>
</dbReference>
<dbReference type="FunFam" id="3.40.850.10:FF:000042">
    <property type="entry name" value="Kinesin family member 14"/>
    <property type="match status" value="1"/>
</dbReference>
<evidence type="ECO:0000256" key="9">
    <source>
        <dbReference type="ARBA" id="ARBA00023054"/>
    </source>
</evidence>
<evidence type="ECO:0000256" key="16">
    <source>
        <dbReference type="SAM" id="Coils"/>
    </source>
</evidence>
<keyword evidence="11" id="KW-0206">Cytoskeleton</keyword>
<comment type="subunit">
    <text evidence="13">Directly interacts with PRC1 within a complex also containing KIF4A, KIF20A and KIF23; targets to the central spindle. Directly interacts with CIT depending on the activation state of the kinase (stronger interaction with the kinase-dead form); targets to the midbody. Interacts with ARRB2; the interaction is detected in the nucleus upon OR1D2 stimulation. Interacts with AKT1; the interaction is detected in the plasma membrane upon INS stimulation and promotes AKT1 phosphorylation. Interacts with SVIL; at midbody during cytokinesis. Interacts with RADIL (via PDZ domain); recruits RADIL to the microtubule network restricting RADIL from interaction with activated RAP1A.</text>
</comment>
<organism evidence="20 21">
    <name type="scientific">Eulacestoma nigropectus</name>
    <name type="common">wattled ploughbill</name>
    <dbReference type="NCBI Taxonomy" id="461239"/>
    <lineage>
        <taxon>Eukaryota</taxon>
        <taxon>Metazoa</taxon>
        <taxon>Chordata</taxon>
        <taxon>Craniata</taxon>
        <taxon>Vertebrata</taxon>
        <taxon>Euteleostomi</taxon>
        <taxon>Archelosauria</taxon>
        <taxon>Archosauria</taxon>
        <taxon>Dinosauria</taxon>
        <taxon>Saurischia</taxon>
        <taxon>Theropoda</taxon>
        <taxon>Coelurosauria</taxon>
        <taxon>Aves</taxon>
        <taxon>Neognathae</taxon>
        <taxon>Neoaves</taxon>
        <taxon>Telluraves</taxon>
        <taxon>Australaves</taxon>
        <taxon>Passeriformes</taxon>
        <taxon>Corvoidea</taxon>
        <taxon>Pachycephalidae</taxon>
        <taxon>Eulacestoma</taxon>
    </lineage>
</organism>
<evidence type="ECO:0000256" key="1">
    <source>
        <dbReference type="ARBA" id="ARBA00004123"/>
    </source>
</evidence>
<dbReference type="GO" id="GO:0043066">
    <property type="term" value="P:negative regulation of apoptotic process"/>
    <property type="evidence" value="ECO:0007669"/>
    <property type="project" value="UniProtKB-ARBA"/>
</dbReference>
<dbReference type="SMART" id="SM00129">
    <property type="entry name" value="KISc"/>
    <property type="match status" value="1"/>
</dbReference>
<dbReference type="GO" id="GO:0007018">
    <property type="term" value="P:microtubule-based movement"/>
    <property type="evidence" value="ECO:0007669"/>
    <property type="project" value="InterPro"/>
</dbReference>
<feature type="domain" description="FHA" evidence="18">
    <location>
        <begin position="820"/>
        <end position="871"/>
    </location>
</feature>
<dbReference type="CDD" id="cd01365">
    <property type="entry name" value="KISc_KIF1A_KIF1B"/>
    <property type="match status" value="1"/>
</dbReference>
<gene>
    <name evidence="20" type="primary">Kif14</name>
    <name evidence="20" type="ORF">EULNIG_R08344</name>
</gene>
<sequence>MPIYRVPARSPAGTRCTATLQKPSSHNTPASSKASGQQLRSQVLGEKDSLPSCPQNKTEEVNRTYVISACEKVSDASTTFTLEGRLMLQRRTGASKKSVSGSDTTKGTEELQKEKRLTLRRRVRAGSTERSKINQNIVPRKENYDFVAQRNDKITLPQNIKGTDGVKPNLKLTESQSSTKLQHYLNSKDSFGLVGGVCENAISKCLKDKTSTADTKFQNEVPKSERLVTSKCTNGLSGEQLNEKDNINTLAGKQRVQHLMIKHSSLERPRTPAKVLTERFTLTPKNSTSQDQPSLKPASNERTLHLQILAKKLPSVSSSLPVSTGSETKVNTETLAESSSTGEDVFKVKNSKVIVAVRVRPFSNREKTENSFPVISMSGSETIVQNPSTNQVYSFSYDFSFWSFDKSHPNFASQAMIYKTLALPLLERAFEGYNACLFAYGQTGSGKSYTMMGFDEDRGIIPRLCEDLFNQIAQMDKEQVLYHLEMSFYEVYNEKIHDLLVFKAENGQKKQQLRVREHPVLGPYVEGLTVNVVRSYSDIQSWLELGNKQRATAATVMNDKSSRSHSVFTLVMTQTKVEFVNEEQCDRRLTSHINLIDLAGSECCTKAQTTGERLKEGVSINKSLLTLGRVISALSKQSQNGRKTFIPYRESVLTWLLKESLGGNSQTTMIATVSPAASSTEETLSTLRYAKQACSIINIAKVNEDINVKLIRELKAEIEKLKAAQKSSLNTDREKYRRYLQEIASLRVELHQQERNMAEMQRAWKEKLEQAEKRKLEDIKELQKAGIAFKMDNHLPNLVNLNEDPQLSEVLLYMIKEGETTVGRCTPNSKHDIQLSGVLIADDHCVIKNTAGKVSIIPLREAKTYVNGKCILDPTFLHHGDRVILGGEHYFRFNHPAEVQKVKTPSCGTTCLHDGPKDFEFAKNELLIAQQTQLESEIEEARLKAKEEMMQSVQIAKEMVQQELTSQKEVYESKIKSLEAEVREESRKKQIQELNNQKATTKIQELEKAKKSLELELHFNKKRLEMEALATKQALEDHTIRHTKIVEALEAEKQKIAEEIQTLQKNHGSGNKSMMIPLNWKSLKLSVMIKEANTISNELGKNTVFCRHDKMDDKTGTVSSIQVQVRNIKLGITTFWSLEKFECKLAAMKELYESNDRNKAVVDVFYDPADEWEPDLSDSSVSSLSRRRSRSFMKNKRISGCLSEIKLQSVQNKQTSYISGSLNKSSICPSFSELFLPGICKESISSALDLLEQNHEGGKSIADSLLTNLFIIFSGVSAISKAYEQQDEECQENFFSLDRAAQSYSIRIISAFDQIVVISKLWLNNVQKCPGSIKVDEEMKQEIKNLGGYLQLLLQGCSSDISSMVTEALSRVNQTVKQTMKYIGHLAVVTTADVSFPEENNIPASSLQEFVLAIYDGVGSGLECLIGAVQEKARTVQKELGKQCPQNEIQNRIKDNVVALASFLENNMFYCRKKETESQLPEEESLYREIKKSTKIAVKYLELEQCLTEVCQIVSSMLQGLYRNTSPLRSFAENISVIAGYFNNYFSLFALSSARNPIQKTHVPFMNLDELDSLVDSLIMNFELDQGQPSLQSQTVCNETTEARGGQVETGQ</sequence>
<dbReference type="Proteomes" id="UP000540150">
    <property type="component" value="Unassembled WGS sequence"/>
</dbReference>
<feature type="coiled-coil region" evidence="16">
    <location>
        <begin position="707"/>
        <end position="785"/>
    </location>
</feature>
<dbReference type="PANTHER" id="PTHR47117">
    <property type="entry name" value="STAR-RELATED LIPID TRANSFER PROTEIN 9"/>
    <property type="match status" value="1"/>
</dbReference>
<dbReference type="PROSITE" id="PS00411">
    <property type="entry name" value="KINESIN_MOTOR_1"/>
    <property type="match status" value="1"/>
</dbReference>
<dbReference type="GO" id="GO:0005874">
    <property type="term" value="C:microtubule"/>
    <property type="evidence" value="ECO:0007669"/>
    <property type="project" value="UniProtKB-KW"/>
</dbReference>
<comment type="similarity">
    <text evidence="15">Belongs to the TRAFAC class myosin-kinesin ATPase superfamily. Kinesin family.</text>
</comment>
<keyword evidence="12" id="KW-0539">Nucleus</keyword>
<dbReference type="PANTHER" id="PTHR47117:SF7">
    <property type="entry name" value="KINESIN-LIKE PROTEIN KIF14"/>
    <property type="match status" value="1"/>
</dbReference>
<comment type="caution">
    <text evidence="20">The sequence shown here is derived from an EMBL/GenBank/DDBJ whole genome shotgun (WGS) entry which is preliminary data.</text>
</comment>
<dbReference type="GO" id="GO:0030496">
    <property type="term" value="C:midbody"/>
    <property type="evidence" value="ECO:0007669"/>
    <property type="project" value="UniProtKB-SubCell"/>
</dbReference>
<dbReference type="Gene3D" id="3.40.850.10">
    <property type="entry name" value="Kinesin motor domain"/>
    <property type="match status" value="1"/>
</dbReference>
<dbReference type="InterPro" id="IPR027417">
    <property type="entry name" value="P-loop_NTPase"/>
</dbReference>
<feature type="domain" description="Kinesin motor" evidence="19">
    <location>
        <begin position="352"/>
        <end position="696"/>
    </location>
</feature>
<dbReference type="PRINTS" id="PR00380">
    <property type="entry name" value="KINESINHEAVY"/>
</dbReference>
<dbReference type="InterPro" id="IPR056523">
    <property type="entry name" value="4HB_KIF14"/>
</dbReference>
<dbReference type="GO" id="GO:0003777">
    <property type="term" value="F:microtubule motor activity"/>
    <property type="evidence" value="ECO:0007669"/>
    <property type="project" value="InterPro"/>
</dbReference>
<evidence type="ECO:0000256" key="17">
    <source>
        <dbReference type="SAM" id="MobiDB-lite"/>
    </source>
</evidence>
<evidence type="ECO:0000313" key="20">
    <source>
        <dbReference type="EMBL" id="NXB40417.1"/>
    </source>
</evidence>
<evidence type="ECO:0000256" key="14">
    <source>
        <dbReference type="ARBA" id="ARBA00073220"/>
    </source>
</evidence>
<evidence type="ECO:0000256" key="10">
    <source>
        <dbReference type="ARBA" id="ARBA00023175"/>
    </source>
</evidence>
<dbReference type="SMART" id="SM00240">
    <property type="entry name" value="FHA"/>
    <property type="match status" value="1"/>
</dbReference>
<evidence type="ECO:0000259" key="18">
    <source>
        <dbReference type="PROSITE" id="PS50006"/>
    </source>
</evidence>
<dbReference type="InterPro" id="IPR032405">
    <property type="entry name" value="Kinesin_assoc"/>
</dbReference>
<evidence type="ECO:0000256" key="11">
    <source>
        <dbReference type="ARBA" id="ARBA00023212"/>
    </source>
</evidence>
<dbReference type="SUPFAM" id="SSF52540">
    <property type="entry name" value="P-loop containing nucleoside triphosphate hydrolases"/>
    <property type="match status" value="1"/>
</dbReference>
<comment type="subcellular location">
    <subcellularLocation>
        <location evidence="2">Cytoplasm</location>
        <location evidence="2">Cytoskeleton</location>
        <location evidence="2">Spindle</location>
    </subcellularLocation>
    <subcellularLocation>
        <location evidence="3">Midbody</location>
    </subcellularLocation>
    <subcellularLocation>
        <location evidence="1">Nucleus</location>
    </subcellularLocation>
</comment>
<dbReference type="Pfam" id="PF00498">
    <property type="entry name" value="FHA"/>
    <property type="match status" value="1"/>
</dbReference>
<protein>
    <recommendedName>
        <fullName evidence="14">Kinesin-like protein KIF14</fullName>
    </recommendedName>
</protein>
<dbReference type="InterPro" id="IPR000253">
    <property type="entry name" value="FHA_dom"/>
</dbReference>
<feature type="non-terminal residue" evidence="20">
    <location>
        <position position="1"/>
    </location>
</feature>
<dbReference type="OrthoDB" id="3176171at2759"/>
<dbReference type="PROSITE" id="PS50006">
    <property type="entry name" value="FHA_DOMAIN"/>
    <property type="match status" value="1"/>
</dbReference>
<evidence type="ECO:0000256" key="13">
    <source>
        <dbReference type="ARBA" id="ARBA00064520"/>
    </source>
</evidence>
<dbReference type="SUPFAM" id="SSF49879">
    <property type="entry name" value="SMAD/FHA domain"/>
    <property type="match status" value="1"/>
</dbReference>
<feature type="coiled-coil region" evidence="16">
    <location>
        <begin position="924"/>
        <end position="1066"/>
    </location>
</feature>
<dbReference type="GO" id="GO:0005524">
    <property type="term" value="F:ATP binding"/>
    <property type="evidence" value="ECO:0007669"/>
    <property type="project" value="UniProtKB-UniRule"/>
</dbReference>
<reference evidence="20 21" key="1">
    <citation type="submission" date="2019-09" db="EMBL/GenBank/DDBJ databases">
        <title>Bird 10,000 Genomes (B10K) Project - Family phase.</title>
        <authorList>
            <person name="Zhang G."/>
        </authorList>
    </citation>
    <scope>NUCLEOTIDE SEQUENCE [LARGE SCALE GENOMIC DNA]</scope>
    <source>
        <strain evidence="20">B10K-DU-029-39</strain>
        <tissue evidence="20">Heart or muscle</tissue>
    </source>
</reference>
<feature type="compositionally biased region" description="Polar residues" evidence="17">
    <location>
        <begin position="16"/>
        <end position="41"/>
    </location>
</feature>